<feature type="domain" description="Rhodanese" evidence="1">
    <location>
        <begin position="17"/>
        <end position="107"/>
    </location>
</feature>
<keyword evidence="2" id="KW-0808">Transferase</keyword>
<organism evidence="2 3">
    <name type="scientific">Zavarzinia aquatilis</name>
    <dbReference type="NCBI Taxonomy" id="2211142"/>
    <lineage>
        <taxon>Bacteria</taxon>
        <taxon>Pseudomonadati</taxon>
        <taxon>Pseudomonadota</taxon>
        <taxon>Alphaproteobacteria</taxon>
        <taxon>Rhodospirillales</taxon>
        <taxon>Zavarziniaceae</taxon>
        <taxon>Zavarzinia</taxon>
    </lineage>
</organism>
<evidence type="ECO:0000313" key="3">
    <source>
        <dbReference type="Proteomes" id="UP000245461"/>
    </source>
</evidence>
<dbReference type="PANTHER" id="PTHR43031">
    <property type="entry name" value="FAD-DEPENDENT OXIDOREDUCTASE"/>
    <property type="match status" value="1"/>
</dbReference>
<dbReference type="PROSITE" id="PS50206">
    <property type="entry name" value="RHODANESE_3"/>
    <property type="match status" value="1"/>
</dbReference>
<keyword evidence="3" id="KW-1185">Reference proteome</keyword>
<dbReference type="InterPro" id="IPR001763">
    <property type="entry name" value="Rhodanese-like_dom"/>
</dbReference>
<dbReference type="GO" id="GO:0016740">
    <property type="term" value="F:transferase activity"/>
    <property type="evidence" value="ECO:0007669"/>
    <property type="project" value="UniProtKB-KW"/>
</dbReference>
<protein>
    <submittedName>
        <fullName evidence="2">Sulfurtransferase</fullName>
    </submittedName>
</protein>
<comment type="caution">
    <text evidence="2">The sequence shown here is derived from an EMBL/GenBank/DDBJ whole genome shotgun (WGS) entry which is preliminary data.</text>
</comment>
<dbReference type="Gene3D" id="3.40.250.10">
    <property type="entry name" value="Rhodanese-like domain"/>
    <property type="match status" value="1"/>
</dbReference>
<dbReference type="SUPFAM" id="SSF52821">
    <property type="entry name" value="Rhodanese/Cell cycle control phosphatase"/>
    <property type="match status" value="1"/>
</dbReference>
<dbReference type="OrthoDB" id="9807812at2"/>
<dbReference type="AlphaFoldDB" id="A0A317EH50"/>
<reference evidence="2 3" key="1">
    <citation type="submission" date="2018-05" db="EMBL/GenBank/DDBJ databases">
        <title>Zavarzinia sp. HR-AS.</title>
        <authorList>
            <person name="Lee Y."/>
            <person name="Jeon C.O."/>
        </authorList>
    </citation>
    <scope>NUCLEOTIDE SEQUENCE [LARGE SCALE GENOMIC DNA]</scope>
    <source>
        <strain evidence="2 3">HR-AS</strain>
    </source>
</reference>
<evidence type="ECO:0000313" key="2">
    <source>
        <dbReference type="EMBL" id="PWR25596.1"/>
    </source>
</evidence>
<dbReference type="RefSeq" id="WP_109901734.1">
    <property type="nucleotide sequence ID" value="NZ_QGLE01000001.1"/>
</dbReference>
<dbReference type="PANTHER" id="PTHR43031:SF17">
    <property type="entry name" value="SULFURTRANSFERASE YTWF-RELATED"/>
    <property type="match status" value="1"/>
</dbReference>
<gene>
    <name evidence="2" type="ORF">DKG74_01110</name>
</gene>
<accession>A0A317EH50</accession>
<name>A0A317EH50_9PROT</name>
<proteinExistence type="predicted"/>
<dbReference type="InterPro" id="IPR036873">
    <property type="entry name" value="Rhodanese-like_dom_sf"/>
</dbReference>
<dbReference type="Pfam" id="PF00581">
    <property type="entry name" value="Rhodanese"/>
    <property type="match status" value="1"/>
</dbReference>
<evidence type="ECO:0000259" key="1">
    <source>
        <dbReference type="PROSITE" id="PS50206"/>
    </source>
</evidence>
<dbReference type="InterPro" id="IPR050229">
    <property type="entry name" value="GlpE_sulfurtransferase"/>
</dbReference>
<dbReference type="Proteomes" id="UP000245461">
    <property type="component" value="Unassembled WGS sequence"/>
</dbReference>
<dbReference type="SMART" id="SM00450">
    <property type="entry name" value="RHOD"/>
    <property type="match status" value="1"/>
</dbReference>
<sequence>MTALQIEAEALAARLAAGDRPFILDVREPWEFDLCRLDGAVNIPLGQLTSAFDPAAVAEGQDIVVVCHHGMRSLQATMWLRRQGIDTAINLSGGVDRWAQVVAPEMARY</sequence>
<dbReference type="EMBL" id="QGLE01000001">
    <property type="protein sequence ID" value="PWR25596.1"/>
    <property type="molecule type" value="Genomic_DNA"/>
</dbReference>